<dbReference type="Proteomes" id="UP000030754">
    <property type="component" value="Unassembled WGS sequence"/>
</dbReference>
<organism evidence="1 2">
    <name type="scientific">Eimeria necatrix</name>
    <dbReference type="NCBI Taxonomy" id="51315"/>
    <lineage>
        <taxon>Eukaryota</taxon>
        <taxon>Sar</taxon>
        <taxon>Alveolata</taxon>
        <taxon>Apicomplexa</taxon>
        <taxon>Conoidasida</taxon>
        <taxon>Coccidia</taxon>
        <taxon>Eucoccidiorida</taxon>
        <taxon>Eimeriorina</taxon>
        <taxon>Eimeriidae</taxon>
        <taxon>Eimeria</taxon>
    </lineage>
</organism>
<sequence>MPIGQVRGLKRPASS</sequence>
<reference evidence="1" key="2">
    <citation type="submission" date="2013-10" db="EMBL/GenBank/DDBJ databases">
        <authorList>
            <person name="Aslett M."/>
        </authorList>
    </citation>
    <scope>NUCLEOTIDE SEQUENCE [LARGE SCALE GENOMIC DNA]</scope>
    <source>
        <strain evidence="1">Houghton</strain>
    </source>
</reference>
<dbReference type="VEuPathDB" id="ToxoDB:ENH_00067100"/>
<reference evidence="1" key="1">
    <citation type="submission" date="2013-10" db="EMBL/GenBank/DDBJ databases">
        <title>Genomic analysis of the causative agents of coccidiosis in chickens.</title>
        <authorList>
            <person name="Reid A.J."/>
            <person name="Blake D."/>
            <person name="Billington K."/>
            <person name="Browne H."/>
            <person name="Dunn M."/>
            <person name="Hung S."/>
            <person name="Kawahara F."/>
            <person name="Miranda-Saavedra D."/>
            <person name="Mourier T."/>
            <person name="Nagra H."/>
            <person name="Otto T.D."/>
            <person name="Rawlings N."/>
            <person name="Sanchez A."/>
            <person name="Sanders M."/>
            <person name="Subramaniam C."/>
            <person name="Tay Y."/>
            <person name="Dear P."/>
            <person name="Doerig C."/>
            <person name="Gruber A."/>
            <person name="Parkinson J."/>
            <person name="Shirley M."/>
            <person name="Wan K.L."/>
            <person name="Berriman M."/>
            <person name="Tomley F."/>
            <person name="Pain A."/>
        </authorList>
    </citation>
    <scope>NUCLEOTIDE SEQUENCE [LARGE SCALE GENOMIC DNA]</scope>
    <source>
        <strain evidence="1">Houghton</strain>
    </source>
</reference>
<dbReference type="EMBL" id="HG722385">
    <property type="protein sequence ID" value="CDJ62236.1"/>
    <property type="molecule type" value="Genomic_DNA"/>
</dbReference>
<accession>U6ME00</accession>
<keyword evidence="2" id="KW-1185">Reference proteome</keyword>
<name>U6ME00_9EIME</name>
<gene>
    <name evidence="1" type="ORF">ENH_00067100</name>
</gene>
<evidence type="ECO:0000313" key="2">
    <source>
        <dbReference type="Proteomes" id="UP000030754"/>
    </source>
</evidence>
<proteinExistence type="predicted"/>
<evidence type="ECO:0000313" key="1">
    <source>
        <dbReference type="EMBL" id="CDJ62236.1"/>
    </source>
</evidence>
<dbReference type="GeneID" id="25476844"/>
<protein>
    <submittedName>
        <fullName evidence="1">SAG family member</fullName>
    </submittedName>
</protein>
<dbReference type="RefSeq" id="XP_013439598.1">
    <property type="nucleotide sequence ID" value="XM_013584144.1"/>
</dbReference>